<dbReference type="OrthoDB" id="248923at2759"/>
<feature type="non-terminal residue" evidence="2">
    <location>
        <position position="1"/>
    </location>
</feature>
<name>X6NPI6_RETFI</name>
<evidence type="ECO:0008006" key="4">
    <source>
        <dbReference type="Google" id="ProtNLM"/>
    </source>
</evidence>
<accession>X6NPI6</accession>
<evidence type="ECO:0000313" key="2">
    <source>
        <dbReference type="EMBL" id="ETO27843.1"/>
    </source>
</evidence>
<evidence type="ECO:0000256" key="1">
    <source>
        <dbReference type="SAM" id="MobiDB-lite"/>
    </source>
</evidence>
<dbReference type="Proteomes" id="UP000023152">
    <property type="component" value="Unassembled WGS sequence"/>
</dbReference>
<reference evidence="2 3" key="1">
    <citation type="journal article" date="2013" name="Curr. Biol.">
        <title>The Genome of the Foraminiferan Reticulomyxa filosa.</title>
        <authorList>
            <person name="Glockner G."/>
            <person name="Hulsmann N."/>
            <person name="Schleicher M."/>
            <person name="Noegel A.A."/>
            <person name="Eichinger L."/>
            <person name="Gallinger C."/>
            <person name="Pawlowski J."/>
            <person name="Sierra R."/>
            <person name="Euteneuer U."/>
            <person name="Pillet L."/>
            <person name="Moustafa A."/>
            <person name="Platzer M."/>
            <person name="Groth M."/>
            <person name="Szafranski K."/>
            <person name="Schliwa M."/>
        </authorList>
    </citation>
    <scope>NUCLEOTIDE SEQUENCE [LARGE SCALE GENOMIC DNA]</scope>
</reference>
<comment type="caution">
    <text evidence="2">The sequence shown here is derived from an EMBL/GenBank/DDBJ whole genome shotgun (WGS) entry which is preliminary data.</text>
</comment>
<dbReference type="AlphaFoldDB" id="X6NPI6"/>
<gene>
    <name evidence="2" type="ORF">RFI_09290</name>
</gene>
<sequence>ECAFPYHVFQKVIQKKPPDVLNTICSRSIRAFIELCTEFDPIKRPSAAELLTHPFIQDATGVMDLYPVSRFLQPQRAPKHHHHTKLHDIPEQETVLIVSTDTSSTFTKSLEGHEEKITDKSKLPYVYDVSATCANKTSKVMDIRLKVNPPGEPSPKKVQFFLNLSKEKIRNVVDEMVKEIKLDPLRAHEIVRIIKNKVYDEAKKYPHLKRFVPQKKSKHSHQRSKVSALAPNSNDTAIATNTTMVMTTITTTAASTPTNVMPTATTAQSQIDTCLGDLTRKQENKSIDIAGVVDSQSENNNIDNNGILTNINIDNNNLCQVSPVSIDKTMTTTTTTTMTTTTTAAATMNIPKISGPQLTQSSPFHIHHPSNANIDPMQ</sequence>
<dbReference type="InterPro" id="IPR050588">
    <property type="entry name" value="WNK_Ser-Thr_kinase"/>
</dbReference>
<evidence type="ECO:0000313" key="3">
    <source>
        <dbReference type="Proteomes" id="UP000023152"/>
    </source>
</evidence>
<dbReference type="PANTHER" id="PTHR13902">
    <property type="entry name" value="SERINE/THREONINE-PROTEIN KINASE WNK WITH NO LYSINE -RELATED"/>
    <property type="match status" value="1"/>
</dbReference>
<organism evidence="2 3">
    <name type="scientific">Reticulomyxa filosa</name>
    <dbReference type="NCBI Taxonomy" id="46433"/>
    <lineage>
        <taxon>Eukaryota</taxon>
        <taxon>Sar</taxon>
        <taxon>Rhizaria</taxon>
        <taxon>Retaria</taxon>
        <taxon>Foraminifera</taxon>
        <taxon>Monothalamids</taxon>
        <taxon>Reticulomyxidae</taxon>
        <taxon>Reticulomyxa</taxon>
    </lineage>
</organism>
<protein>
    <recommendedName>
        <fullName evidence="4">Protein kinase domain-containing protein</fullName>
    </recommendedName>
</protein>
<dbReference type="Gene3D" id="1.10.510.10">
    <property type="entry name" value="Transferase(Phosphotransferase) domain 1"/>
    <property type="match status" value="1"/>
</dbReference>
<dbReference type="InterPro" id="IPR011009">
    <property type="entry name" value="Kinase-like_dom_sf"/>
</dbReference>
<dbReference type="SUPFAM" id="SSF56112">
    <property type="entry name" value="Protein kinase-like (PK-like)"/>
    <property type="match status" value="1"/>
</dbReference>
<dbReference type="EMBL" id="ASPP01007004">
    <property type="protein sequence ID" value="ETO27843.1"/>
    <property type="molecule type" value="Genomic_DNA"/>
</dbReference>
<feature type="region of interest" description="Disordered" evidence="1">
    <location>
        <begin position="356"/>
        <end position="378"/>
    </location>
</feature>
<keyword evidence="3" id="KW-1185">Reference proteome</keyword>
<proteinExistence type="predicted"/>